<protein>
    <submittedName>
        <fullName evidence="1">Growth factor receptor cysteine-rich domain superfamily</fullName>
    </submittedName>
    <submittedName>
        <fullName evidence="2">Growth_factor receptor cysteine-rich domain superfamily</fullName>
    </submittedName>
</protein>
<proteinExistence type="predicted"/>
<comment type="caution">
    <text evidence="1">The sequence shown here is derived from an EMBL/GenBank/DDBJ whole genome shotgun (WGS) entry which is preliminary data.</text>
</comment>
<dbReference type="InterPro" id="IPR009030">
    <property type="entry name" value="Growth_fac_rcpt_cys_sf"/>
</dbReference>
<dbReference type="AlphaFoldDB" id="A0AA86PBU2"/>
<reference evidence="2 3" key="2">
    <citation type="submission" date="2024-07" db="EMBL/GenBank/DDBJ databases">
        <authorList>
            <person name="Akdeniz Z."/>
        </authorList>
    </citation>
    <scope>NUCLEOTIDE SEQUENCE [LARGE SCALE GENOMIC DNA]</scope>
</reference>
<organism evidence="1">
    <name type="scientific">Hexamita inflata</name>
    <dbReference type="NCBI Taxonomy" id="28002"/>
    <lineage>
        <taxon>Eukaryota</taxon>
        <taxon>Metamonada</taxon>
        <taxon>Diplomonadida</taxon>
        <taxon>Hexamitidae</taxon>
        <taxon>Hexamitinae</taxon>
        <taxon>Hexamita</taxon>
    </lineage>
</organism>
<evidence type="ECO:0000313" key="2">
    <source>
        <dbReference type="EMBL" id="CAL6019841.1"/>
    </source>
</evidence>
<dbReference type="SUPFAM" id="SSF57184">
    <property type="entry name" value="Growth factor receptor domain"/>
    <property type="match status" value="1"/>
</dbReference>
<keyword evidence="3" id="KW-1185">Reference proteome</keyword>
<evidence type="ECO:0000313" key="3">
    <source>
        <dbReference type="Proteomes" id="UP001642409"/>
    </source>
</evidence>
<sequence length="413" mass="44215">MFIALWKRKHLLYYWNMYLRQLQRIFRCFQFGLFLLLGSWQNNFWNILHFLFWNNCITIRDLPKKSNNLVPSADKLSCVLCASRYGEASSFVAYGLCRCTAFGFTGSDNSVCSDCLRMGQMISGATCASCSGTHVLQSGVCAECPANFVLSSDKLSCVTCVSLYGSGSSYSAVNTCVCQVSAGFGGADNSICEDCKRSGKEASNTGCTACAGDFVLQSGTCKACPTGSAQSLDKLSCVAQSVCQSNFGPGSFEFTPGTCRCQSSSGFAGADNLICVDCLRIGKFVSGTAGSTTCESCSNTQVLQCGVCAECPANFVPSSDKVSCVACSTKYGYGSTFVAQNQCKYTIDGFAGADNSACVDCWRLEKVVLGSQCVLCPLPQIFQQGTCQDVDVAVTCPGTEVFQGKVNRQIWHQ</sequence>
<accession>A0AA86PBU2</accession>
<evidence type="ECO:0000313" key="1">
    <source>
        <dbReference type="EMBL" id="CAI9934881.1"/>
    </source>
</evidence>
<dbReference type="EMBL" id="CATOUU010000590">
    <property type="protein sequence ID" value="CAI9934881.1"/>
    <property type="molecule type" value="Genomic_DNA"/>
</dbReference>
<gene>
    <name evidence="1" type="ORF">HINF_LOCUS22526</name>
    <name evidence="2" type="ORF">HINF_LOCUS27140</name>
</gene>
<dbReference type="EMBL" id="CAXDID020000084">
    <property type="protein sequence ID" value="CAL6019841.1"/>
    <property type="molecule type" value="Genomic_DNA"/>
</dbReference>
<dbReference type="Proteomes" id="UP001642409">
    <property type="component" value="Unassembled WGS sequence"/>
</dbReference>
<name>A0AA86PBU2_9EUKA</name>
<reference evidence="1" key="1">
    <citation type="submission" date="2023-06" db="EMBL/GenBank/DDBJ databases">
        <authorList>
            <person name="Kurt Z."/>
        </authorList>
    </citation>
    <scope>NUCLEOTIDE SEQUENCE</scope>
</reference>
<keyword evidence="1" id="KW-0675">Receptor</keyword>